<gene>
    <name evidence="8" type="ORF">METZ01_LOCUS294089</name>
</gene>
<dbReference type="AlphaFoldDB" id="A0A382LZY5"/>
<sequence length="227" mass="25162">AGIFDAGMFEYDTAWVLVHLRTAQEMFSAFRDPEGPEGAGQVSFVEIRVGDIYGTEAVMGELRERLGSEYVMQDWRQMNSLFFAALNLERLAMFVTISLIVFVAALNIVATLVLMVMEKNRDIGILLSMGATRLGILYAFIFQGLFIGLMGTATGLGLGIGASWLADHYQIISLPAEVYYLTHVPFIVRPVDFTVIAVMAVAISFVATLYPAWRASRLDPVEALRYE</sequence>
<evidence type="ECO:0000313" key="8">
    <source>
        <dbReference type="EMBL" id="SVC41235.1"/>
    </source>
</evidence>
<evidence type="ECO:0000256" key="6">
    <source>
        <dbReference type="SAM" id="Phobius"/>
    </source>
</evidence>
<feature type="transmembrane region" description="Helical" evidence="6">
    <location>
        <begin position="137"/>
        <end position="166"/>
    </location>
</feature>
<feature type="transmembrane region" description="Helical" evidence="6">
    <location>
        <begin position="186"/>
        <end position="210"/>
    </location>
</feature>
<evidence type="ECO:0000256" key="4">
    <source>
        <dbReference type="ARBA" id="ARBA00022989"/>
    </source>
</evidence>
<keyword evidence="4 6" id="KW-1133">Transmembrane helix</keyword>
<evidence type="ECO:0000259" key="7">
    <source>
        <dbReference type="Pfam" id="PF02687"/>
    </source>
</evidence>
<keyword evidence="5 6" id="KW-0472">Membrane</keyword>
<dbReference type="InterPro" id="IPR051447">
    <property type="entry name" value="Lipoprotein-release_system"/>
</dbReference>
<feature type="domain" description="ABC3 transporter permease C-terminal" evidence="7">
    <location>
        <begin position="95"/>
        <end position="220"/>
    </location>
</feature>
<dbReference type="PANTHER" id="PTHR30489:SF0">
    <property type="entry name" value="LIPOPROTEIN-RELEASING SYSTEM TRANSMEMBRANE PROTEIN LOLE"/>
    <property type="match status" value="1"/>
</dbReference>
<keyword evidence="3 6" id="KW-0812">Transmembrane</keyword>
<dbReference type="GO" id="GO:0044874">
    <property type="term" value="P:lipoprotein localization to outer membrane"/>
    <property type="evidence" value="ECO:0007669"/>
    <property type="project" value="TreeGrafter"/>
</dbReference>
<feature type="transmembrane region" description="Helical" evidence="6">
    <location>
        <begin position="91"/>
        <end position="116"/>
    </location>
</feature>
<dbReference type="EMBL" id="UINC01089830">
    <property type="protein sequence ID" value="SVC41235.1"/>
    <property type="molecule type" value="Genomic_DNA"/>
</dbReference>
<organism evidence="8">
    <name type="scientific">marine metagenome</name>
    <dbReference type="NCBI Taxonomy" id="408172"/>
    <lineage>
        <taxon>unclassified sequences</taxon>
        <taxon>metagenomes</taxon>
        <taxon>ecological metagenomes</taxon>
    </lineage>
</organism>
<accession>A0A382LZY5</accession>
<evidence type="ECO:0000256" key="2">
    <source>
        <dbReference type="ARBA" id="ARBA00022475"/>
    </source>
</evidence>
<dbReference type="Pfam" id="PF02687">
    <property type="entry name" value="FtsX"/>
    <property type="match status" value="1"/>
</dbReference>
<feature type="non-terminal residue" evidence="8">
    <location>
        <position position="1"/>
    </location>
</feature>
<dbReference type="GO" id="GO:0098797">
    <property type="term" value="C:plasma membrane protein complex"/>
    <property type="evidence" value="ECO:0007669"/>
    <property type="project" value="TreeGrafter"/>
</dbReference>
<evidence type="ECO:0000256" key="5">
    <source>
        <dbReference type="ARBA" id="ARBA00023136"/>
    </source>
</evidence>
<evidence type="ECO:0000256" key="3">
    <source>
        <dbReference type="ARBA" id="ARBA00022692"/>
    </source>
</evidence>
<name>A0A382LZY5_9ZZZZ</name>
<dbReference type="PANTHER" id="PTHR30489">
    <property type="entry name" value="LIPOPROTEIN-RELEASING SYSTEM TRANSMEMBRANE PROTEIN LOLE"/>
    <property type="match status" value="1"/>
</dbReference>
<dbReference type="InterPro" id="IPR003838">
    <property type="entry name" value="ABC3_permease_C"/>
</dbReference>
<proteinExistence type="predicted"/>
<comment type="subcellular location">
    <subcellularLocation>
        <location evidence="1">Cell membrane</location>
        <topology evidence="1">Multi-pass membrane protein</topology>
    </subcellularLocation>
</comment>
<protein>
    <recommendedName>
        <fullName evidence="7">ABC3 transporter permease C-terminal domain-containing protein</fullName>
    </recommendedName>
</protein>
<keyword evidence="2" id="KW-1003">Cell membrane</keyword>
<evidence type="ECO:0000256" key="1">
    <source>
        <dbReference type="ARBA" id="ARBA00004651"/>
    </source>
</evidence>
<reference evidence="8" key="1">
    <citation type="submission" date="2018-05" db="EMBL/GenBank/DDBJ databases">
        <authorList>
            <person name="Lanie J.A."/>
            <person name="Ng W.-L."/>
            <person name="Kazmierczak K.M."/>
            <person name="Andrzejewski T.M."/>
            <person name="Davidsen T.M."/>
            <person name="Wayne K.J."/>
            <person name="Tettelin H."/>
            <person name="Glass J.I."/>
            <person name="Rusch D."/>
            <person name="Podicherti R."/>
            <person name="Tsui H.-C.T."/>
            <person name="Winkler M.E."/>
        </authorList>
    </citation>
    <scope>NUCLEOTIDE SEQUENCE</scope>
</reference>